<accession>A0A317WB43</accession>
<dbReference type="Proteomes" id="UP000247233">
    <property type="component" value="Unassembled WGS sequence"/>
</dbReference>
<evidence type="ECO:0008006" key="3">
    <source>
        <dbReference type="Google" id="ProtNLM"/>
    </source>
</evidence>
<organism evidence="1 2">
    <name type="scientific">Aspergillus heteromorphus CBS 117.55</name>
    <dbReference type="NCBI Taxonomy" id="1448321"/>
    <lineage>
        <taxon>Eukaryota</taxon>
        <taxon>Fungi</taxon>
        <taxon>Dikarya</taxon>
        <taxon>Ascomycota</taxon>
        <taxon>Pezizomycotina</taxon>
        <taxon>Eurotiomycetes</taxon>
        <taxon>Eurotiomycetidae</taxon>
        <taxon>Eurotiales</taxon>
        <taxon>Aspergillaceae</taxon>
        <taxon>Aspergillus</taxon>
        <taxon>Aspergillus subgen. Circumdati</taxon>
    </lineage>
</organism>
<name>A0A317WB43_9EURO</name>
<sequence>MLRRDYTLPKTGFVRDGLAQKHRVFCFETEAAGVLQGLGLGCLIVRGVESYCDSHRNEMWQGLMLLGWRRHRRGMCVCILVREWVVYLSQRDGNGRSRLGPVRVARCIRGQGD</sequence>
<dbReference type="GO" id="GO:0003824">
    <property type="term" value="F:catalytic activity"/>
    <property type="evidence" value="ECO:0007669"/>
    <property type="project" value="InterPro"/>
</dbReference>
<dbReference type="RefSeq" id="XP_025400006.1">
    <property type="nucleotide sequence ID" value="XM_025539128.1"/>
</dbReference>
<dbReference type="GeneID" id="37061365"/>
<keyword evidence="2" id="KW-1185">Reference proteome</keyword>
<dbReference type="OrthoDB" id="20872at2759"/>
<dbReference type="STRING" id="1448321.A0A317WB43"/>
<dbReference type="Gene3D" id="3.40.50.1580">
    <property type="entry name" value="Nucleoside phosphorylase domain"/>
    <property type="match status" value="1"/>
</dbReference>
<dbReference type="EMBL" id="MSFL01000010">
    <property type="protein sequence ID" value="PWY83563.1"/>
    <property type="molecule type" value="Genomic_DNA"/>
</dbReference>
<gene>
    <name evidence="1" type="ORF">BO70DRAFT_28450</name>
</gene>
<comment type="caution">
    <text evidence="1">The sequence shown here is derived from an EMBL/GenBank/DDBJ whole genome shotgun (WGS) entry which is preliminary data.</text>
</comment>
<dbReference type="GO" id="GO:0009116">
    <property type="term" value="P:nucleoside metabolic process"/>
    <property type="evidence" value="ECO:0007669"/>
    <property type="project" value="InterPro"/>
</dbReference>
<dbReference type="AlphaFoldDB" id="A0A317WB43"/>
<evidence type="ECO:0000313" key="2">
    <source>
        <dbReference type="Proteomes" id="UP000247233"/>
    </source>
</evidence>
<protein>
    <recommendedName>
        <fullName evidence="3">Nucleoside phosphorylase domain-containing protein</fullName>
    </recommendedName>
</protein>
<reference evidence="1 2" key="1">
    <citation type="submission" date="2016-12" db="EMBL/GenBank/DDBJ databases">
        <title>The genomes of Aspergillus section Nigri reveals drivers in fungal speciation.</title>
        <authorList>
            <consortium name="DOE Joint Genome Institute"/>
            <person name="Vesth T.C."/>
            <person name="Nybo J."/>
            <person name="Theobald S."/>
            <person name="Brandl J."/>
            <person name="Frisvad J.C."/>
            <person name="Nielsen K.F."/>
            <person name="Lyhne E.K."/>
            <person name="Kogle M.E."/>
            <person name="Kuo A."/>
            <person name="Riley R."/>
            <person name="Clum A."/>
            <person name="Nolan M."/>
            <person name="Lipzen A."/>
            <person name="Salamov A."/>
            <person name="Henrissat B."/>
            <person name="Wiebenga A."/>
            <person name="De Vries R.P."/>
            <person name="Grigoriev I.V."/>
            <person name="Mortensen U.H."/>
            <person name="Andersen M.R."/>
            <person name="Baker S.E."/>
        </authorList>
    </citation>
    <scope>NUCLEOTIDE SEQUENCE [LARGE SCALE GENOMIC DNA]</scope>
    <source>
        <strain evidence="1 2">CBS 117.55</strain>
    </source>
</reference>
<dbReference type="InterPro" id="IPR035994">
    <property type="entry name" value="Nucleoside_phosphorylase_sf"/>
</dbReference>
<dbReference type="VEuPathDB" id="FungiDB:BO70DRAFT_28450"/>
<evidence type="ECO:0000313" key="1">
    <source>
        <dbReference type="EMBL" id="PWY83563.1"/>
    </source>
</evidence>
<proteinExistence type="predicted"/>